<feature type="region of interest" description="Disordered" evidence="1">
    <location>
        <begin position="1"/>
        <end position="120"/>
    </location>
</feature>
<protein>
    <submittedName>
        <fullName evidence="3">Zinc metalloproteinase</fullName>
    </submittedName>
</protein>
<feature type="compositionally biased region" description="Low complexity" evidence="1">
    <location>
        <begin position="26"/>
        <end position="41"/>
    </location>
</feature>
<dbReference type="PROSITE" id="PS51752">
    <property type="entry name" value="JACALIN_LECTIN"/>
    <property type="match status" value="1"/>
</dbReference>
<dbReference type="PANTHER" id="PTHR21054">
    <property type="entry name" value="ZINC METALLOPROTEINASE-RELATED"/>
    <property type="match status" value="1"/>
</dbReference>
<evidence type="ECO:0000313" key="4">
    <source>
        <dbReference type="Proteomes" id="UP000756132"/>
    </source>
</evidence>
<proteinExistence type="predicted"/>
<dbReference type="Pfam" id="PF01419">
    <property type="entry name" value="Jacalin"/>
    <property type="match status" value="1"/>
</dbReference>
<dbReference type="Pfam" id="PF12044">
    <property type="entry name" value="Metallopep"/>
    <property type="match status" value="1"/>
</dbReference>
<dbReference type="SMART" id="SM00915">
    <property type="entry name" value="Jacalin"/>
    <property type="match status" value="1"/>
</dbReference>
<evidence type="ECO:0000313" key="3">
    <source>
        <dbReference type="EMBL" id="UJO23378.1"/>
    </source>
</evidence>
<dbReference type="KEGG" id="ffu:CLAFUR5_12993"/>
<dbReference type="GO" id="GO:0005737">
    <property type="term" value="C:cytoplasm"/>
    <property type="evidence" value="ECO:0007669"/>
    <property type="project" value="TreeGrafter"/>
</dbReference>
<dbReference type="PANTHER" id="PTHR21054:SF2">
    <property type="entry name" value="MIP04191P"/>
    <property type="match status" value="1"/>
</dbReference>
<dbReference type="InterPro" id="IPR021917">
    <property type="entry name" value="Unchr_Zn-peptidase-like"/>
</dbReference>
<dbReference type="AlphaFoldDB" id="A0A9Q8UUX9"/>
<dbReference type="SUPFAM" id="SSF51101">
    <property type="entry name" value="Mannose-binding lectins"/>
    <property type="match status" value="1"/>
</dbReference>
<dbReference type="EMBL" id="CP090173">
    <property type="protein sequence ID" value="UJO23378.1"/>
    <property type="molecule type" value="Genomic_DNA"/>
</dbReference>
<dbReference type="GeneID" id="71992871"/>
<dbReference type="InterPro" id="IPR053002">
    <property type="entry name" value="Metalloproteinase_M10B"/>
</dbReference>
<evidence type="ECO:0000256" key="1">
    <source>
        <dbReference type="SAM" id="MobiDB-lite"/>
    </source>
</evidence>
<dbReference type="InterPro" id="IPR036404">
    <property type="entry name" value="Jacalin-like_lectin_dom_sf"/>
</dbReference>
<accession>A0A9Q8UUX9</accession>
<dbReference type="RefSeq" id="XP_047767744.1">
    <property type="nucleotide sequence ID" value="XM_047912141.1"/>
</dbReference>
<dbReference type="Proteomes" id="UP000756132">
    <property type="component" value="Chromosome 11"/>
</dbReference>
<evidence type="ECO:0000259" key="2">
    <source>
        <dbReference type="PROSITE" id="PS51752"/>
    </source>
</evidence>
<organism evidence="3 4">
    <name type="scientific">Passalora fulva</name>
    <name type="common">Tomato leaf mold</name>
    <name type="synonym">Cladosporium fulvum</name>
    <dbReference type="NCBI Taxonomy" id="5499"/>
    <lineage>
        <taxon>Eukaryota</taxon>
        <taxon>Fungi</taxon>
        <taxon>Dikarya</taxon>
        <taxon>Ascomycota</taxon>
        <taxon>Pezizomycotina</taxon>
        <taxon>Dothideomycetes</taxon>
        <taxon>Dothideomycetidae</taxon>
        <taxon>Mycosphaerellales</taxon>
        <taxon>Mycosphaerellaceae</taxon>
        <taxon>Fulvia</taxon>
    </lineage>
</organism>
<sequence length="790" mass="87268">MPSFLKDISLRRRSKASIKNTKGDSESSGNSENGEPGNKSSTTLNSYLDNGQSPPTTLSSHRSNTNLSQMSINGGSKKGSPPPIPGRETRPRMPSSQSSNRYSINGLPVQNGHRPTPATSPLAPRVLSVSDGSWVHQKVLLIFGQCADPAQPIDGTLTVCHHQDNFPPTQWPVSDSHFKALVYLQPGPNRLRLDFTSPKLPTPSTSIPAHSSWININYLPLNSSPPLQLCILVARDSPETYDAVPERVQKEGNGLATAIRKFRTAAYLWQAFTAEHMNRNGFGRRCYRYEEEWQPGTLTWKDLESGQMRNEAKIHVVRLNKSVQEIQDLELAQQYEPAKKKGDLFGIAMDAVRAHFAPRPGQPQYVSCMFLDAHWDQQVGTVRGHAALGGGDDQLKLAIFGSHCLQSYPAHIEEVVPAFTDCTRTDTNFVANDCNEGGSNWEAANIGIGAHLHETGHLLGCPHQESGVMLRDYVRLNRTFVCREPYSTRTKQQGQKLCLPKDECAWHRLDTLRFRFHPTFQLPTDPFISPDKSVQVWTVENGAILVTAATGVAWIEIYPDGDDVCHHWIEYLDKGSAPPGGTPRQVTLSDKIIKDQLLSEKRKRKISLKVFSCGGGEHEVQDFSALFTSESKIKLPDGRPGFKSSKLGAGQMEGTKSQQVILGSCEKPVNGRARLLLSVKVYHGDCLDGIEFIYEDNSRDLFGKRGGRPGGTQFDLDTQRGEMLLGFYVRAGFWLDAIQIMTTTGRRSELFGNPNGGSGHTLLPPRGYSLAGIYGSCGPWLDSIGLIITR</sequence>
<feature type="domain" description="Jacalin-type lectin" evidence="2">
    <location>
        <begin position="644"/>
        <end position="790"/>
    </location>
</feature>
<feature type="compositionally biased region" description="Polar residues" evidence="1">
    <location>
        <begin position="94"/>
        <end position="103"/>
    </location>
</feature>
<reference evidence="3" key="1">
    <citation type="submission" date="2021-12" db="EMBL/GenBank/DDBJ databases">
        <authorList>
            <person name="Zaccaron A."/>
            <person name="Stergiopoulos I."/>
        </authorList>
    </citation>
    <scope>NUCLEOTIDE SEQUENCE</scope>
    <source>
        <strain evidence="3">Race5_Kim</strain>
    </source>
</reference>
<dbReference type="OrthoDB" id="74460at2759"/>
<name>A0A9Q8UUX9_PASFU</name>
<dbReference type="InterPro" id="IPR001229">
    <property type="entry name" value="Jacalin-like_lectin_dom"/>
</dbReference>
<feature type="compositionally biased region" description="Polar residues" evidence="1">
    <location>
        <begin position="42"/>
        <end position="73"/>
    </location>
</feature>
<reference evidence="3" key="2">
    <citation type="journal article" date="2022" name="Microb. Genom.">
        <title>A chromosome-scale genome assembly of the tomato pathogen Cladosporium fulvum reveals a compartmentalized genome architecture and the presence of a dispensable chromosome.</title>
        <authorList>
            <person name="Zaccaron A.Z."/>
            <person name="Chen L.H."/>
            <person name="Samaras A."/>
            <person name="Stergiopoulos I."/>
        </authorList>
    </citation>
    <scope>NUCLEOTIDE SEQUENCE</scope>
    <source>
        <strain evidence="3">Race5_Kim</strain>
    </source>
</reference>
<keyword evidence="4" id="KW-1185">Reference proteome</keyword>
<gene>
    <name evidence="3" type="ORF">CLAFUR5_12993</name>
</gene>
<dbReference type="Gene3D" id="2.100.10.30">
    <property type="entry name" value="Jacalin-like lectin domain"/>
    <property type="match status" value="1"/>
</dbReference>